<accession>A0ABP9LYI9</accession>
<sequence>MESGAGGPDDLVALGSARPATEARFDSTSCTTFDGRALAFVRPTGEGRITITVRSAGMADAQAVVTAQGV</sequence>
<dbReference type="EMBL" id="BAABKZ010000001">
    <property type="protein sequence ID" value="GAA5088072.1"/>
    <property type="molecule type" value="Genomic_DNA"/>
</dbReference>
<protein>
    <recommendedName>
        <fullName evidence="4">Glycoside hydrolase family 2 domain-containing protein</fullName>
    </recommendedName>
</protein>
<evidence type="ECO:0000259" key="4">
    <source>
        <dbReference type="Pfam" id="PF18565"/>
    </source>
</evidence>
<dbReference type="InterPro" id="IPR040605">
    <property type="entry name" value="Glyco_hydro2_dom5"/>
</dbReference>
<name>A0ABP9LYI9_9MICO</name>
<comment type="caution">
    <text evidence="5">The sequence shown here is derived from an EMBL/GenBank/DDBJ whole genome shotgun (WGS) entry which is preliminary data.</text>
</comment>
<comment type="similarity">
    <text evidence="1">Belongs to the glycosyl hydrolase 2 family.</text>
</comment>
<evidence type="ECO:0000256" key="3">
    <source>
        <dbReference type="ARBA" id="ARBA00023295"/>
    </source>
</evidence>
<keyword evidence="3" id="KW-0326">Glycosidase</keyword>
<keyword evidence="2" id="KW-0378">Hydrolase</keyword>
<dbReference type="Proteomes" id="UP001501407">
    <property type="component" value="Unassembled WGS sequence"/>
</dbReference>
<feature type="domain" description="Glycoside hydrolase family 2" evidence="4">
    <location>
        <begin position="7"/>
        <end position="62"/>
    </location>
</feature>
<reference evidence="6" key="1">
    <citation type="journal article" date="2019" name="Int. J. Syst. Evol. Microbiol.">
        <title>The Global Catalogue of Microorganisms (GCM) 10K type strain sequencing project: providing services to taxonomists for standard genome sequencing and annotation.</title>
        <authorList>
            <consortium name="The Broad Institute Genomics Platform"/>
            <consortium name="The Broad Institute Genome Sequencing Center for Infectious Disease"/>
            <person name="Wu L."/>
            <person name="Ma J."/>
        </authorList>
    </citation>
    <scope>NUCLEOTIDE SEQUENCE [LARGE SCALE GENOMIC DNA]</scope>
    <source>
        <strain evidence="6">JCM 18959</strain>
    </source>
</reference>
<gene>
    <name evidence="5" type="ORF">GCM10025760_10040</name>
</gene>
<dbReference type="InterPro" id="IPR013783">
    <property type="entry name" value="Ig-like_fold"/>
</dbReference>
<proteinExistence type="inferred from homology"/>
<evidence type="ECO:0000313" key="6">
    <source>
        <dbReference type="Proteomes" id="UP001501407"/>
    </source>
</evidence>
<evidence type="ECO:0000313" key="5">
    <source>
        <dbReference type="EMBL" id="GAA5088072.1"/>
    </source>
</evidence>
<evidence type="ECO:0000256" key="1">
    <source>
        <dbReference type="ARBA" id="ARBA00007401"/>
    </source>
</evidence>
<organism evidence="5 6">
    <name type="scientific">Microbacterium yannicii</name>
    <dbReference type="NCBI Taxonomy" id="671622"/>
    <lineage>
        <taxon>Bacteria</taxon>
        <taxon>Bacillati</taxon>
        <taxon>Actinomycetota</taxon>
        <taxon>Actinomycetes</taxon>
        <taxon>Micrococcales</taxon>
        <taxon>Microbacteriaceae</taxon>
        <taxon>Microbacterium</taxon>
    </lineage>
</organism>
<evidence type="ECO:0000256" key="2">
    <source>
        <dbReference type="ARBA" id="ARBA00022801"/>
    </source>
</evidence>
<keyword evidence="6" id="KW-1185">Reference proteome</keyword>
<dbReference type="Gene3D" id="2.60.40.10">
    <property type="entry name" value="Immunoglobulins"/>
    <property type="match status" value="1"/>
</dbReference>
<dbReference type="Pfam" id="PF18565">
    <property type="entry name" value="Glyco_hydro2_C5"/>
    <property type="match status" value="1"/>
</dbReference>